<dbReference type="OrthoDB" id="1706970at2"/>
<protein>
    <recommendedName>
        <fullName evidence="4">QueT transporter family protein</fullName>
    </recommendedName>
</protein>
<proteinExistence type="predicted"/>
<dbReference type="PATRIC" id="fig|480391.4.peg.1020"/>
<feature type="transmembrane region" description="Helical" evidence="1">
    <location>
        <begin position="141"/>
        <end position="162"/>
    </location>
</feature>
<evidence type="ECO:0000313" key="3">
    <source>
        <dbReference type="Proteomes" id="UP000051249"/>
    </source>
</evidence>
<name>A0A0R2NBW3_9LACO</name>
<organism evidence="2 3">
    <name type="scientific">Pediococcus argentinicus</name>
    <dbReference type="NCBI Taxonomy" id="480391"/>
    <lineage>
        <taxon>Bacteria</taxon>
        <taxon>Bacillati</taxon>
        <taxon>Bacillota</taxon>
        <taxon>Bacilli</taxon>
        <taxon>Lactobacillales</taxon>
        <taxon>Lactobacillaceae</taxon>
        <taxon>Pediococcus</taxon>
    </lineage>
</organism>
<dbReference type="RefSeq" id="WP_057800152.1">
    <property type="nucleotide sequence ID" value="NZ_BJZZ01000029.1"/>
</dbReference>
<keyword evidence="1" id="KW-1133">Transmembrane helix</keyword>
<evidence type="ECO:0000313" key="2">
    <source>
        <dbReference type="EMBL" id="KRO23369.1"/>
    </source>
</evidence>
<keyword evidence="3" id="KW-1185">Reference proteome</keyword>
<dbReference type="PIRSF" id="PIRSF031501">
    <property type="entry name" value="QueT"/>
    <property type="match status" value="1"/>
</dbReference>
<dbReference type="Pfam" id="PF06177">
    <property type="entry name" value="QueT"/>
    <property type="match status" value="1"/>
</dbReference>
<feature type="transmembrane region" description="Helical" evidence="1">
    <location>
        <begin position="109"/>
        <end position="129"/>
    </location>
</feature>
<keyword evidence="1" id="KW-0472">Membrane</keyword>
<evidence type="ECO:0008006" key="4">
    <source>
        <dbReference type="Google" id="ProtNLM"/>
    </source>
</evidence>
<dbReference type="InterPro" id="IPR010387">
    <property type="entry name" value="QueT"/>
</dbReference>
<dbReference type="Proteomes" id="UP000051249">
    <property type="component" value="Unassembled WGS sequence"/>
</dbReference>
<accession>A0A0R2NBW3</accession>
<dbReference type="AlphaFoldDB" id="A0A0R2NBW3"/>
<comment type="caution">
    <text evidence="2">The sequence shown here is derived from an EMBL/GenBank/DDBJ whole genome shotgun (WGS) entry which is preliminary data.</text>
</comment>
<gene>
    <name evidence="2" type="ORF">IV88_GL001005</name>
</gene>
<feature type="transmembrane region" description="Helical" evidence="1">
    <location>
        <begin position="54"/>
        <end position="73"/>
    </location>
</feature>
<feature type="transmembrane region" description="Helical" evidence="1">
    <location>
        <begin position="12"/>
        <end position="33"/>
    </location>
</feature>
<dbReference type="PANTHER" id="PTHR40044:SF1">
    <property type="entry name" value="INTEGRAL MEMBRANE PROTEIN"/>
    <property type="match status" value="1"/>
</dbReference>
<sequence>MGNENTRSWIVNAMVAAVYIVLSLLVNMFGLASGTIQFRLSEGLNHLIVFNRKYFWGVVGGVFLFNLFGPTSLNHLLDVVFGTGQTAIALLIAIYVLPRVSNTWVKMAINTLLFTVSMFLIALELHWTLNLPFWPTYATTALSELVIMAIMAPIMYLLNNILDFKKRI</sequence>
<feature type="transmembrane region" description="Helical" evidence="1">
    <location>
        <begin position="79"/>
        <end position="97"/>
    </location>
</feature>
<evidence type="ECO:0000256" key="1">
    <source>
        <dbReference type="SAM" id="Phobius"/>
    </source>
</evidence>
<dbReference type="PANTHER" id="PTHR40044">
    <property type="entry name" value="INTEGRAL MEMBRANE PROTEIN-RELATED"/>
    <property type="match status" value="1"/>
</dbReference>
<reference evidence="2 3" key="1">
    <citation type="journal article" date="2015" name="Genome Announc.">
        <title>Expanding the biotechnology potential of lactobacilli through comparative genomics of 213 strains and associated genera.</title>
        <authorList>
            <person name="Sun Z."/>
            <person name="Harris H.M."/>
            <person name="McCann A."/>
            <person name="Guo C."/>
            <person name="Argimon S."/>
            <person name="Zhang W."/>
            <person name="Yang X."/>
            <person name="Jeffery I.B."/>
            <person name="Cooney J.C."/>
            <person name="Kagawa T.F."/>
            <person name="Liu W."/>
            <person name="Song Y."/>
            <person name="Salvetti E."/>
            <person name="Wrobel A."/>
            <person name="Rasinkangas P."/>
            <person name="Parkhill J."/>
            <person name="Rea M.C."/>
            <person name="O'Sullivan O."/>
            <person name="Ritari J."/>
            <person name="Douillard F.P."/>
            <person name="Paul Ross R."/>
            <person name="Yang R."/>
            <person name="Briner A.E."/>
            <person name="Felis G.E."/>
            <person name="de Vos W.M."/>
            <person name="Barrangou R."/>
            <person name="Klaenhammer T.R."/>
            <person name="Caufield P.W."/>
            <person name="Cui Y."/>
            <person name="Zhang H."/>
            <person name="O'Toole P.W."/>
        </authorList>
    </citation>
    <scope>NUCLEOTIDE SEQUENCE [LARGE SCALE GENOMIC DNA]</scope>
    <source>
        <strain evidence="2 3">DSM 23026</strain>
    </source>
</reference>
<keyword evidence="1" id="KW-0812">Transmembrane</keyword>
<dbReference type="EMBL" id="JQCQ01000030">
    <property type="protein sequence ID" value="KRO23369.1"/>
    <property type="molecule type" value="Genomic_DNA"/>
</dbReference>